<comment type="caution">
    <text evidence="3">The sequence shown here is derived from an EMBL/GenBank/DDBJ whole genome shotgun (WGS) entry which is preliminary data.</text>
</comment>
<proteinExistence type="predicted"/>
<dbReference type="AlphaFoldDB" id="A0A9P5BRG7"/>
<sequence>MKLSMTAMAILWSSAFGLGLMNFIQSSSPVAGPVYPDCLRFYQAKPGDSCQSIADAHSITLLDFILMNAGHGSQHTCANVNVRAGEWYCVKGGELSSTASLPSASQYANNVGDKRRMIPSYPTKRPRRVVSSAHNLARAAPTGKLPVRTAGFPTKIEAVTATTSPPEPACELDECAVGLQMAVGDAASDQRQFCTSVIKPRCRHYELQNMDLAKSLNGMCTQRNLCQDISSVCSCWSKEKTTSSLRREQLWWRKNMNVKVPVLRM</sequence>
<feature type="signal peptide" evidence="1">
    <location>
        <begin position="1"/>
        <end position="17"/>
    </location>
</feature>
<accession>A0A9P5BRG7</accession>
<dbReference type="EMBL" id="QPMT01000063">
    <property type="protein sequence ID" value="KAF4846754.1"/>
    <property type="molecule type" value="Genomic_DNA"/>
</dbReference>
<dbReference type="PROSITE" id="PS51782">
    <property type="entry name" value="LYSM"/>
    <property type="match status" value="1"/>
</dbReference>
<reference evidence="3" key="1">
    <citation type="submission" date="2019-06" db="EMBL/GenBank/DDBJ databases">
        <authorList>
            <person name="Gan P."/>
            <person name="Shirasu K."/>
        </authorList>
    </citation>
    <scope>NUCLEOTIDE SEQUENCE [LARGE SCALE GENOMIC DNA]</scope>
    <source>
        <strain evidence="3">CAD2</strain>
    </source>
</reference>
<dbReference type="InterPro" id="IPR036779">
    <property type="entry name" value="LysM_dom_sf"/>
</dbReference>
<feature type="domain" description="LysM" evidence="2">
    <location>
        <begin position="40"/>
        <end position="90"/>
    </location>
</feature>
<name>A0A9P5BRG7_COLSI</name>
<evidence type="ECO:0000313" key="4">
    <source>
        <dbReference type="Proteomes" id="UP000711996"/>
    </source>
</evidence>
<keyword evidence="4" id="KW-1185">Reference proteome</keyword>
<dbReference type="CDD" id="cd00118">
    <property type="entry name" value="LysM"/>
    <property type="match status" value="1"/>
</dbReference>
<dbReference type="OrthoDB" id="4825336at2759"/>
<gene>
    <name evidence="3" type="ORF">CGCSCA2_v012937</name>
</gene>
<evidence type="ECO:0000259" key="2">
    <source>
        <dbReference type="PROSITE" id="PS51782"/>
    </source>
</evidence>
<evidence type="ECO:0000313" key="3">
    <source>
        <dbReference type="EMBL" id="KAF4846754.1"/>
    </source>
</evidence>
<feature type="chain" id="PRO_5040168005" description="LysM domain-containing protein" evidence="1">
    <location>
        <begin position="18"/>
        <end position="265"/>
    </location>
</feature>
<keyword evidence="1" id="KW-0732">Signal</keyword>
<dbReference type="Gene3D" id="3.10.350.10">
    <property type="entry name" value="LysM domain"/>
    <property type="match status" value="1"/>
</dbReference>
<protein>
    <recommendedName>
        <fullName evidence="2">LysM domain-containing protein</fullName>
    </recommendedName>
</protein>
<dbReference type="Proteomes" id="UP000711996">
    <property type="component" value="Unassembled WGS sequence"/>
</dbReference>
<organism evidence="3 4">
    <name type="scientific">Colletotrichum siamense</name>
    <name type="common">Anthracnose fungus</name>
    <dbReference type="NCBI Taxonomy" id="690259"/>
    <lineage>
        <taxon>Eukaryota</taxon>
        <taxon>Fungi</taxon>
        <taxon>Dikarya</taxon>
        <taxon>Ascomycota</taxon>
        <taxon>Pezizomycotina</taxon>
        <taxon>Sordariomycetes</taxon>
        <taxon>Hypocreomycetidae</taxon>
        <taxon>Glomerellales</taxon>
        <taxon>Glomerellaceae</taxon>
        <taxon>Colletotrichum</taxon>
        <taxon>Colletotrichum gloeosporioides species complex</taxon>
    </lineage>
</organism>
<dbReference type="InterPro" id="IPR018392">
    <property type="entry name" value="LysM"/>
</dbReference>
<evidence type="ECO:0000256" key="1">
    <source>
        <dbReference type="SAM" id="SignalP"/>
    </source>
</evidence>